<dbReference type="OrthoDB" id="19394at2759"/>
<dbReference type="EMBL" id="KE346364">
    <property type="protein sequence ID" value="KJE92898.1"/>
    <property type="molecule type" value="Genomic_DNA"/>
</dbReference>
<evidence type="ECO:0000313" key="3">
    <source>
        <dbReference type="EMBL" id="KJE92898.1"/>
    </source>
</evidence>
<feature type="domain" description="HAM1-like N-terminal" evidence="2">
    <location>
        <begin position="244"/>
        <end position="551"/>
    </location>
</feature>
<dbReference type="Pfam" id="PF19343">
    <property type="entry name" value="HAM1_N"/>
    <property type="match status" value="1"/>
</dbReference>
<dbReference type="PANTHER" id="PTHR31138">
    <property type="entry name" value="CHROMOSOME 19, WHOLE GENOME SHOTGUN SEQUENCE"/>
    <property type="match status" value="1"/>
</dbReference>
<dbReference type="InterPro" id="IPR045967">
    <property type="entry name" value="HAM1-like_N"/>
</dbReference>
<sequence>MFTAPTVSPSILSRSPDFLEHQVAQKDDPGCQTAIRTSLEKLLLYHYNNKMPVEKTLEAVKREHLIGMQPNAALDVVSKMRHGEMPANSELRKVIERTEQTLEQRKHDPRTTRRSSEFIAHAEQFLHAAEQVLQQRNQDEHLQHVFNAEQGALGVRGINAPVMKDAFTSTLRSMGSTITMMARSNEFRSNILELVEIMDNIFTFSSMTAAEGTVKQKTKAVLHNAAERLDPDSTSYESDEQIRTLFERLSNVMQVMANNKHYKQSINALFAMVDAIQENAMSPREENITRDQERLREEAKLAVQSFTGNHSVDPFLSSARTVIRRVSRDIYMRELFHDLRGWLEDVLNLPVLLQRKEYIRSGQELLQRAKAHSRDYEYDRDYQKLSRETHILLDEIRHDEIFTSLRESGDQLLSDFTTETGDHQRTLNFAALSEMKDIIAPVVIDQLEHVPVPRIEGCDETYDYVIDNIIFSARDVLPSNISIETKTTSKIGIDGPDKGTRAVVKMTVKQITTHIPNVKFFFKRKAFPRLTDEGTVDVDIKGRGASLKIWLYMDELSPTPQFSHHSVQFILHGFDLHFRRDTKHTFLLNMGTKIFRAPLEKRIEAAATMKVEHIMDFLSQRLNMYLARASRESRNALKNTSIGGPISAALSLSPLPVGMKAAQGQRAPVVAATAVSDKTSVGSTHKTLEQLGYQAGTPGGAAVSLEEIWQNKLLVLKRMGYKAGSPGGFAVPLDGDMYKWVPQRAMRAGSNLQLNKPLSAQSDNVFKNMGYKAGTPGGFAVPLEGDMYKWSSGSTKGLGAAAGIGAGAAAAAAGIGAGGGIAAGSKGRSSDTDAILKRMGYKIGTPGGAAVPIEGAMDKQSMGEKASSPTDAMFKRMGYKIGTPGGAAVPIEEGADLKGGDQKMQSQSFLSPESAAIFERMGYQAGTPGGAALPISGDQYKFSKSSKTETKESKKSGLQRFAFGINAPDHPSLKRMGYNLGSPGGAASPREGDLYQYSPPGDDVSIESSTPMQQYVFGSTPQHDPSLRKEDQVLGMSQAPSTLKKDDKASTHLAARDWQGDKEPSDDFFKSGFQSSKQEWTPLPGGGVSASRGPDPLKSPTQRTQ</sequence>
<evidence type="ECO:0000259" key="2">
    <source>
        <dbReference type="Pfam" id="PF19343"/>
    </source>
</evidence>
<evidence type="ECO:0000313" key="4">
    <source>
        <dbReference type="Proteomes" id="UP000008743"/>
    </source>
</evidence>
<feature type="region of interest" description="Disordered" evidence="1">
    <location>
        <begin position="1037"/>
        <end position="1105"/>
    </location>
</feature>
<dbReference type="eggNOG" id="ENOG502QYDH">
    <property type="taxonomic scope" value="Eukaryota"/>
</dbReference>
<feature type="compositionally biased region" description="Basic and acidic residues" evidence="1">
    <location>
        <begin position="1043"/>
        <end position="1069"/>
    </location>
</feature>
<accession>A0A0D2WPY7</accession>
<reference evidence="4" key="1">
    <citation type="submission" date="2011-02" db="EMBL/GenBank/DDBJ databases">
        <title>The Genome Sequence of Capsaspora owczarzaki ATCC 30864.</title>
        <authorList>
            <person name="Russ C."/>
            <person name="Cuomo C."/>
            <person name="Burger G."/>
            <person name="Gray M.W."/>
            <person name="Holland P.W.H."/>
            <person name="King N."/>
            <person name="Lang F.B.F."/>
            <person name="Roger A.J."/>
            <person name="Ruiz-Trillo I."/>
            <person name="Young S.K."/>
            <person name="Zeng Q."/>
            <person name="Gargeya S."/>
            <person name="Alvarado L."/>
            <person name="Berlin A."/>
            <person name="Chapman S.B."/>
            <person name="Chen Z."/>
            <person name="Freedman E."/>
            <person name="Gellesch M."/>
            <person name="Goldberg J."/>
            <person name="Griggs A."/>
            <person name="Gujja S."/>
            <person name="Heilman E."/>
            <person name="Heiman D."/>
            <person name="Howarth C."/>
            <person name="Mehta T."/>
            <person name="Neiman D."/>
            <person name="Pearson M."/>
            <person name="Roberts A."/>
            <person name="Saif S."/>
            <person name="Shea T."/>
            <person name="Shenoy N."/>
            <person name="Sisk P."/>
            <person name="Stolte C."/>
            <person name="Sykes S."/>
            <person name="White J."/>
            <person name="Yandava C."/>
            <person name="Haas B."/>
            <person name="Nusbaum C."/>
            <person name="Birren B."/>
        </authorList>
    </citation>
    <scope>NUCLEOTIDE SEQUENCE</scope>
    <source>
        <strain evidence="4">ATCC 30864</strain>
    </source>
</reference>
<dbReference type="InParanoid" id="A0A0D2WPY7"/>
<feature type="compositionally biased region" description="Basic and acidic residues" evidence="1">
    <location>
        <begin position="946"/>
        <end position="955"/>
    </location>
</feature>
<dbReference type="SUPFAM" id="SSF55394">
    <property type="entry name" value="Bactericidal permeability-increasing protein, BPI"/>
    <property type="match status" value="1"/>
</dbReference>
<proteinExistence type="predicted"/>
<organism evidence="3 4">
    <name type="scientific">Capsaspora owczarzaki (strain ATCC 30864)</name>
    <dbReference type="NCBI Taxonomy" id="595528"/>
    <lineage>
        <taxon>Eukaryota</taxon>
        <taxon>Filasterea</taxon>
        <taxon>Capsaspora</taxon>
    </lineage>
</organism>
<protein>
    <recommendedName>
        <fullName evidence="2">HAM1-like N-terminal domain-containing protein</fullName>
    </recommendedName>
</protein>
<gene>
    <name evidence="3" type="ORF">CAOG_003783</name>
</gene>
<dbReference type="PhylomeDB" id="A0A0D2WPY7"/>
<name>A0A0D2WPY7_CAPO3</name>
<dbReference type="STRING" id="595528.A0A0D2WPY7"/>
<dbReference type="AlphaFoldDB" id="A0A0D2WPY7"/>
<dbReference type="GO" id="GO:0008289">
    <property type="term" value="F:lipid binding"/>
    <property type="evidence" value="ECO:0007669"/>
    <property type="project" value="InterPro"/>
</dbReference>
<evidence type="ECO:0000256" key="1">
    <source>
        <dbReference type="SAM" id="MobiDB-lite"/>
    </source>
</evidence>
<dbReference type="Proteomes" id="UP000008743">
    <property type="component" value="Unassembled WGS sequence"/>
</dbReference>
<dbReference type="Gene3D" id="3.15.10.10">
    <property type="entry name" value="Bactericidal permeability-increasing protein, domain 1"/>
    <property type="match status" value="1"/>
</dbReference>
<feature type="region of interest" description="Disordered" evidence="1">
    <location>
        <begin position="943"/>
        <end position="1008"/>
    </location>
</feature>
<keyword evidence="4" id="KW-1185">Reference proteome</keyword>
<dbReference type="InterPro" id="IPR017943">
    <property type="entry name" value="Bactericidal_perm-incr_a/b_dom"/>
</dbReference>
<dbReference type="PANTHER" id="PTHR31138:SF1">
    <property type="entry name" value="PDZ DOMAIN-CONTAINING PROTEIN"/>
    <property type="match status" value="1"/>
</dbReference>